<feature type="transmembrane region" description="Helical" evidence="6">
    <location>
        <begin position="50"/>
        <end position="69"/>
    </location>
</feature>
<dbReference type="PANTHER" id="PTHR10037">
    <property type="entry name" value="VOLTAGE-GATED CATION CHANNEL CALCIUM AND SODIUM"/>
    <property type="match status" value="1"/>
</dbReference>
<feature type="transmembrane region" description="Helical" evidence="6">
    <location>
        <begin position="133"/>
        <end position="155"/>
    </location>
</feature>
<dbReference type="InterPro" id="IPR027359">
    <property type="entry name" value="Volt_channel_dom_sf"/>
</dbReference>
<feature type="transmembrane region" description="Helical" evidence="6">
    <location>
        <begin position="162"/>
        <end position="178"/>
    </location>
</feature>
<keyword evidence="9" id="KW-1185">Reference proteome</keyword>
<organism evidence="8 9">
    <name type="scientific">Candidatus Bealeia paramacronuclearis</name>
    <dbReference type="NCBI Taxonomy" id="1921001"/>
    <lineage>
        <taxon>Bacteria</taxon>
        <taxon>Pseudomonadati</taxon>
        <taxon>Pseudomonadota</taxon>
        <taxon>Alphaproteobacteria</taxon>
        <taxon>Holosporales</taxon>
        <taxon>Holosporaceae</taxon>
        <taxon>Candidatus Bealeia</taxon>
    </lineage>
</organism>
<dbReference type="PANTHER" id="PTHR10037:SF62">
    <property type="entry name" value="SODIUM CHANNEL PROTEIN 60E"/>
    <property type="match status" value="1"/>
</dbReference>
<feature type="transmembrane region" description="Helical" evidence="6">
    <location>
        <begin position="12"/>
        <end position="30"/>
    </location>
</feature>
<evidence type="ECO:0000256" key="2">
    <source>
        <dbReference type="ARBA" id="ARBA00022692"/>
    </source>
</evidence>
<dbReference type="EMBL" id="CP133270">
    <property type="protein sequence ID" value="WVX66888.1"/>
    <property type="molecule type" value="Genomic_DNA"/>
</dbReference>
<dbReference type="Pfam" id="PF00520">
    <property type="entry name" value="Ion_trans"/>
    <property type="match status" value="1"/>
</dbReference>
<dbReference type="SUPFAM" id="SSF81324">
    <property type="entry name" value="Voltage-gated potassium channels"/>
    <property type="match status" value="1"/>
</dbReference>
<proteinExistence type="predicted"/>
<dbReference type="Gene3D" id="1.20.120.350">
    <property type="entry name" value="Voltage-gated potassium channels. Chain C"/>
    <property type="match status" value="1"/>
</dbReference>
<dbReference type="Gene3D" id="1.10.287.70">
    <property type="match status" value="1"/>
</dbReference>
<dbReference type="InterPro" id="IPR043203">
    <property type="entry name" value="VGCC_Ca_Na"/>
</dbReference>
<evidence type="ECO:0000256" key="6">
    <source>
        <dbReference type="SAM" id="Phobius"/>
    </source>
</evidence>
<comment type="subcellular location">
    <subcellularLocation>
        <location evidence="1">Membrane</location>
        <topology evidence="1">Multi-pass membrane protein</topology>
    </subcellularLocation>
</comment>
<feature type="coiled-coil region" evidence="5">
    <location>
        <begin position="245"/>
        <end position="272"/>
    </location>
</feature>
<evidence type="ECO:0000259" key="7">
    <source>
        <dbReference type="Pfam" id="PF00520"/>
    </source>
</evidence>
<keyword evidence="2 6" id="KW-0812">Transmembrane</keyword>
<feature type="domain" description="Ion transport" evidence="7">
    <location>
        <begin position="15"/>
        <end position="228"/>
    </location>
</feature>
<keyword evidence="3 6" id="KW-1133">Transmembrane helix</keyword>
<evidence type="ECO:0000256" key="3">
    <source>
        <dbReference type="ARBA" id="ARBA00022989"/>
    </source>
</evidence>
<dbReference type="Proteomes" id="UP001330434">
    <property type="component" value="Chromosome"/>
</dbReference>
<feature type="transmembrane region" description="Helical" evidence="6">
    <location>
        <begin position="81"/>
        <end position="101"/>
    </location>
</feature>
<evidence type="ECO:0000256" key="4">
    <source>
        <dbReference type="ARBA" id="ARBA00023136"/>
    </source>
</evidence>
<protein>
    <submittedName>
        <fullName evidence="8">Ion transport protein</fullName>
    </submittedName>
</protein>
<dbReference type="RefSeq" id="WP_331255706.1">
    <property type="nucleotide sequence ID" value="NZ_CP133270.1"/>
</dbReference>
<accession>A0ABZ2C498</accession>
<sequence>MHPHRKKLADFFESRLFQMILLGLIIVNAIGIGLETSKDVMHKIGFEFEVLEYFILGAFILELLTKMIVFRRDFFKHGWNIFDLSVIVISILPHAAGLTILRSFRVFHSLSLFELSPHTRHLLAALRHVGPSALNVVIFMLVGFYILAVIGVELFSEQFPERFGTLGWSFFTLFRLMIYDDYGAIVRPILLAYPYSWIFFLSATLILAFVLLNLFVAVVVTALQRAVQNDEDPLEKNVKDQAKLITIEVQEIDNLKNEIGELKKMVSQFMQSKR</sequence>
<gene>
    <name evidence="8" type="ORF">Bealeia1_01077</name>
</gene>
<dbReference type="InterPro" id="IPR005821">
    <property type="entry name" value="Ion_trans_dom"/>
</dbReference>
<feature type="transmembrane region" description="Helical" evidence="6">
    <location>
        <begin position="198"/>
        <end position="223"/>
    </location>
</feature>
<name>A0ABZ2C498_9PROT</name>
<reference evidence="8 9" key="1">
    <citation type="journal article" date="2024" name="Environ. Microbiol.">
        <title>Novel evolutionary insights on the interactions of the Holosporales (Alphaproteobacteria) with eukaryotic hosts from comparative genomics.</title>
        <authorList>
            <person name="Giovannini M."/>
            <person name="Petroni G."/>
            <person name="Castelli M."/>
        </authorList>
    </citation>
    <scope>NUCLEOTIDE SEQUENCE [LARGE SCALE GENOMIC DNA]</scope>
    <source>
        <strain evidence="8 9">US_Bl 15I1</strain>
    </source>
</reference>
<evidence type="ECO:0000256" key="1">
    <source>
        <dbReference type="ARBA" id="ARBA00004141"/>
    </source>
</evidence>
<evidence type="ECO:0000313" key="8">
    <source>
        <dbReference type="EMBL" id="WVX66888.1"/>
    </source>
</evidence>
<evidence type="ECO:0000256" key="5">
    <source>
        <dbReference type="SAM" id="Coils"/>
    </source>
</evidence>
<evidence type="ECO:0000313" key="9">
    <source>
        <dbReference type="Proteomes" id="UP001330434"/>
    </source>
</evidence>
<keyword evidence="4 6" id="KW-0472">Membrane</keyword>
<keyword evidence="5" id="KW-0175">Coiled coil</keyword>